<proteinExistence type="predicted"/>
<evidence type="ECO:0000313" key="4">
    <source>
        <dbReference type="Proteomes" id="UP000187455"/>
    </source>
</evidence>
<reference evidence="3 4" key="1">
    <citation type="journal article" date="2016" name="Mol. Biol. Evol.">
        <title>Genome-Wide Survey of Gut Fungi (Harpellales) Reveals the First Horizontally Transferred Ubiquitin Gene from a Mosquito Host.</title>
        <authorList>
            <person name="Wang Y."/>
            <person name="White M.M."/>
            <person name="Kvist S."/>
            <person name="Moncalvo J.M."/>
        </authorList>
    </citation>
    <scope>NUCLEOTIDE SEQUENCE [LARGE SCALE GENOMIC DNA]</scope>
    <source>
        <strain evidence="3 4">ALG-7-W6</strain>
    </source>
</reference>
<name>A0A1R0GWD1_9FUNG</name>
<dbReference type="EMBL" id="LSSL01002684">
    <property type="protein sequence ID" value="OLY81192.1"/>
    <property type="molecule type" value="Genomic_DNA"/>
</dbReference>
<dbReference type="Pfam" id="PF24544">
    <property type="entry name" value="Ig_TPPC8_2nd"/>
    <property type="match status" value="1"/>
</dbReference>
<feature type="domain" description="TPPC8 first Ig-like" evidence="2">
    <location>
        <begin position="631"/>
        <end position="770"/>
    </location>
</feature>
<evidence type="ECO:0000259" key="1">
    <source>
        <dbReference type="Pfam" id="PF24544"/>
    </source>
</evidence>
<dbReference type="Pfam" id="PF24545">
    <property type="entry name" value="Ig_TPPC8_1st"/>
    <property type="match status" value="1"/>
</dbReference>
<evidence type="ECO:0000313" key="3">
    <source>
        <dbReference type="EMBL" id="OLY81192.1"/>
    </source>
</evidence>
<dbReference type="GO" id="GO:1990072">
    <property type="term" value="C:TRAPPIII protein complex"/>
    <property type="evidence" value="ECO:0007669"/>
    <property type="project" value="TreeGrafter"/>
</dbReference>
<dbReference type="InterPro" id="IPR024420">
    <property type="entry name" value="TRAPP_III_complex_Trs85"/>
</dbReference>
<dbReference type="Pfam" id="PF12739">
    <property type="entry name" value="TRAPPC-Trs85"/>
    <property type="match status" value="1"/>
</dbReference>
<evidence type="ECO:0000259" key="2">
    <source>
        <dbReference type="Pfam" id="PF24545"/>
    </source>
</evidence>
<dbReference type="InterPro" id="IPR058538">
    <property type="entry name" value="Ig_TPPC8_2nd"/>
</dbReference>
<gene>
    <name evidence="3" type="ORF">AYI68_g4709</name>
</gene>
<dbReference type="PANTHER" id="PTHR12975:SF6">
    <property type="entry name" value="TRAFFICKING PROTEIN PARTICLE COMPLEX SUBUNIT 8"/>
    <property type="match status" value="1"/>
</dbReference>
<sequence length="1325" mass="150972">MKLADKYKTGAELVIDSFSPRILVISTPKTDEIAKRTGFDNFSDLLKPFGEDVQINSRIIDGEGSSFYLDSVSIKFVDDCGNKRETIPTKNELSDWINSTFDEGTLETPKTVTQPPFPYPWYKVFANNWINSIGETSFQAFEHPIITLFVASLEEENPYSGFKELLTHPLYDKARKSLYNGGEMIVYYLLVSHKDSPNQIKSNQEERKAVYSELAKRLGSNTAFLEILSSSTDISDKELISSQDSQEMSINMFNEEINILPESIVDIKRAVKQIISEGMISHMQRQILLLGEQTSSVRKGITGRLFSAGRKYFSSSNKLSTKSTDDYGEVFYLRGSIEMKLRKLADYFFMLKGYRVALPVYTVASREFLSDKSWKCYAGSQEMIGICRLLQDKKQAKDQFDQYLKNALESYKKSVWQSDLYSFRSIILYSEICFDIECYQPAVSILLLSERTTNSICAALFLENACQISTFLGLFRKANLYNHLAAIKYNAGNQPQHSYRCYKLEKNSHFLSLWKKSDAETSSLMSVLSVKLGDTNQSLECYERLINNVLLDESKQSYNMQELCRIYTLAKDNHDLTDFSKVNLDLTFPIFKKESIRLYLSPENDGIDSISRWPQYGGEPVPRESANKAFCSPNELVTILIVVENPLKIQITLNDITLLCSLEDENGERYCTEPICEKIESFSLEPQSQSMLSIKINAPSKGTIYIKDVQYLLNGSILQKRSLSFNGARLNETSEQRSNVVYKDEYYPCIKVLPSLPYLLVKMMDFPDSLISGQIIKSVISIKNVSNIPVDLIYIWTSHPSFFYVDGANSKDSKNRSLSDDEKDNFYFNDTNLEDVFSYSIGNKIMEIPSKKIVFETPLCPGDDLEIPLWVRGDKIGSFSFKFMVGYPHMSPEFLLSNEKRTFLMEEICDINPSLQINVNLKSIDEASNIYILTLNIENPQQTETFILNQASFSCPIYDVFPLSNIPDKIQPLQKVSLNYYVKAPPELKFSSLLPTERFTADCLQNYIDKNSSELNGSSSTNLSQPDIKIKFFNFNHAGNPFIRIEKSPLCDYLIESRSNWRLYLLRQHFQQLSIKDISIFFGLYDSFSIECFLFWEVEGKRGCFGHHSVKGIKSKSLVYEGAISVGEQEASESLLKSNTNREQILVGKSIIDSLYDWSGVRDEFESKVLVKMKLQGSQGSNYVYYSDGATFPITISVIANLENLMWGKSYNYKLNLIENRRVVIDSRELNKNMSPVSNTSTFEELGIYTNNWGWAGKTEICGKILPGSANSAELKVIIYTPGSINLNNWNLKIWEDRSGSSNRPSGSDVIETIMPTIELPIWVL</sequence>
<comment type="caution">
    <text evidence="3">The sequence shown here is derived from an EMBL/GenBank/DDBJ whole genome shotgun (WGS) entry which is preliminary data.</text>
</comment>
<organism evidence="3 4">
    <name type="scientific">Smittium mucronatum</name>
    <dbReference type="NCBI Taxonomy" id="133383"/>
    <lineage>
        <taxon>Eukaryota</taxon>
        <taxon>Fungi</taxon>
        <taxon>Fungi incertae sedis</taxon>
        <taxon>Zoopagomycota</taxon>
        <taxon>Kickxellomycotina</taxon>
        <taxon>Harpellomycetes</taxon>
        <taxon>Harpellales</taxon>
        <taxon>Legeriomycetaceae</taxon>
        <taxon>Smittium</taxon>
    </lineage>
</organism>
<dbReference type="PANTHER" id="PTHR12975">
    <property type="entry name" value="TRANSPORT PROTEIN TRAPP"/>
    <property type="match status" value="1"/>
</dbReference>
<keyword evidence="4" id="KW-1185">Reference proteome</keyword>
<dbReference type="InterPro" id="IPR058541">
    <property type="entry name" value="Ig_TPPC8_1st"/>
</dbReference>
<feature type="domain" description="TPPC8 second Ig-like" evidence="1">
    <location>
        <begin position="773"/>
        <end position="888"/>
    </location>
</feature>
<dbReference type="STRING" id="133383.A0A1R0GWD1"/>
<accession>A0A1R0GWD1</accession>
<protein>
    <submittedName>
        <fullName evidence="3">Transport protein particle subunit trs85-2</fullName>
    </submittedName>
</protein>
<dbReference type="Proteomes" id="UP000187455">
    <property type="component" value="Unassembled WGS sequence"/>
</dbReference>
<dbReference type="OrthoDB" id="437922at2759"/>